<dbReference type="GO" id="GO:0005524">
    <property type="term" value="F:ATP binding"/>
    <property type="evidence" value="ECO:0007669"/>
    <property type="project" value="UniProtKB-KW"/>
</dbReference>
<dbReference type="OrthoDB" id="4062651at2759"/>
<evidence type="ECO:0000256" key="6">
    <source>
        <dbReference type="SAM" id="MobiDB-lite"/>
    </source>
</evidence>
<dbReference type="AlphaFoldDB" id="A0A1Y2F7U9"/>
<dbReference type="GO" id="GO:0004674">
    <property type="term" value="F:protein serine/threonine kinase activity"/>
    <property type="evidence" value="ECO:0007669"/>
    <property type="project" value="UniProtKB-EC"/>
</dbReference>
<evidence type="ECO:0000256" key="1">
    <source>
        <dbReference type="ARBA" id="ARBA00012513"/>
    </source>
</evidence>
<dbReference type="Gene3D" id="1.10.510.10">
    <property type="entry name" value="Transferase(Phosphotransferase) domain 1"/>
    <property type="match status" value="1"/>
</dbReference>
<feature type="compositionally biased region" description="Polar residues" evidence="6">
    <location>
        <begin position="372"/>
        <end position="383"/>
    </location>
</feature>
<dbReference type="SMART" id="SM00220">
    <property type="entry name" value="S_TKc"/>
    <property type="match status" value="1"/>
</dbReference>
<dbReference type="GO" id="GO:0000407">
    <property type="term" value="C:phagophore assembly site"/>
    <property type="evidence" value="ECO:0007669"/>
    <property type="project" value="TreeGrafter"/>
</dbReference>
<evidence type="ECO:0000256" key="2">
    <source>
        <dbReference type="ARBA" id="ARBA00022679"/>
    </source>
</evidence>
<dbReference type="InterPro" id="IPR011009">
    <property type="entry name" value="Kinase-like_dom_sf"/>
</dbReference>
<accession>A0A1Y2F7U9</accession>
<dbReference type="PROSITE" id="PS00108">
    <property type="entry name" value="PROTEIN_KINASE_ST"/>
    <property type="match status" value="1"/>
</dbReference>
<keyword evidence="2" id="KW-0808">Transferase</keyword>
<keyword evidence="5" id="KW-0067">ATP-binding</keyword>
<dbReference type="InterPro" id="IPR045269">
    <property type="entry name" value="Atg1-like"/>
</dbReference>
<evidence type="ECO:0000256" key="5">
    <source>
        <dbReference type="ARBA" id="ARBA00022840"/>
    </source>
</evidence>
<dbReference type="InterPro" id="IPR008271">
    <property type="entry name" value="Ser/Thr_kinase_AS"/>
</dbReference>
<reference evidence="8 9" key="1">
    <citation type="submission" date="2016-07" db="EMBL/GenBank/DDBJ databases">
        <title>Pervasive Adenine N6-methylation of Active Genes in Fungi.</title>
        <authorList>
            <consortium name="DOE Joint Genome Institute"/>
            <person name="Mondo S.J."/>
            <person name="Dannebaum R.O."/>
            <person name="Kuo R.C."/>
            <person name="Labutti K."/>
            <person name="Haridas S."/>
            <person name="Kuo A."/>
            <person name="Salamov A."/>
            <person name="Ahrendt S.R."/>
            <person name="Lipzen A."/>
            <person name="Sullivan W."/>
            <person name="Andreopoulos W.B."/>
            <person name="Clum A."/>
            <person name="Lindquist E."/>
            <person name="Daum C."/>
            <person name="Ramamoorthy G.K."/>
            <person name="Gryganskyi A."/>
            <person name="Culley D."/>
            <person name="Magnuson J.K."/>
            <person name="James T.Y."/>
            <person name="O'Malley M.A."/>
            <person name="Stajich J.E."/>
            <person name="Spatafora J.W."/>
            <person name="Visel A."/>
            <person name="Grigoriev I.V."/>
        </authorList>
    </citation>
    <scope>NUCLEOTIDE SEQUENCE [LARGE SCALE GENOMIC DNA]</scope>
    <source>
        <strain evidence="8 9">12-1054</strain>
    </source>
</reference>
<dbReference type="Proteomes" id="UP000193685">
    <property type="component" value="Unassembled WGS sequence"/>
</dbReference>
<name>A0A1Y2F7U9_PROLT</name>
<evidence type="ECO:0000313" key="8">
    <source>
        <dbReference type="EMBL" id="ORY79978.1"/>
    </source>
</evidence>
<feature type="non-terminal residue" evidence="8">
    <location>
        <position position="1"/>
    </location>
</feature>
<dbReference type="EC" id="2.7.11.1" evidence="1"/>
<dbReference type="PANTHER" id="PTHR24348">
    <property type="entry name" value="SERINE/THREONINE-PROTEIN KINASE UNC-51-RELATED"/>
    <property type="match status" value="1"/>
</dbReference>
<keyword evidence="3" id="KW-0547">Nucleotide-binding</keyword>
<dbReference type="STRING" id="56484.A0A1Y2F7U9"/>
<dbReference type="SUPFAM" id="SSF56112">
    <property type="entry name" value="Protein kinase-like (PK-like)"/>
    <property type="match status" value="1"/>
</dbReference>
<dbReference type="Pfam" id="PF00069">
    <property type="entry name" value="Pkinase"/>
    <property type="match status" value="1"/>
</dbReference>
<dbReference type="InterPro" id="IPR000719">
    <property type="entry name" value="Prot_kinase_dom"/>
</dbReference>
<dbReference type="OMA" id="CSMGDLY"/>
<keyword evidence="4 8" id="KW-0418">Kinase</keyword>
<feature type="domain" description="Protein kinase" evidence="7">
    <location>
        <begin position="5"/>
        <end position="270"/>
    </location>
</feature>
<organism evidence="8 9">
    <name type="scientific">Protomyces lactucae-debilis</name>
    <dbReference type="NCBI Taxonomy" id="2754530"/>
    <lineage>
        <taxon>Eukaryota</taxon>
        <taxon>Fungi</taxon>
        <taxon>Dikarya</taxon>
        <taxon>Ascomycota</taxon>
        <taxon>Taphrinomycotina</taxon>
        <taxon>Taphrinomycetes</taxon>
        <taxon>Taphrinales</taxon>
        <taxon>Protomycetaceae</taxon>
        <taxon>Protomyces</taxon>
    </lineage>
</organism>
<dbReference type="GeneID" id="63783872"/>
<gene>
    <name evidence="8" type="ORF">BCR37DRAFT_337699</name>
</gene>
<keyword evidence="9" id="KW-1185">Reference proteome</keyword>
<dbReference type="GO" id="GO:0000045">
    <property type="term" value="P:autophagosome assembly"/>
    <property type="evidence" value="ECO:0007669"/>
    <property type="project" value="TreeGrafter"/>
</dbReference>
<feature type="region of interest" description="Disordered" evidence="6">
    <location>
        <begin position="399"/>
        <end position="438"/>
    </location>
</feature>
<dbReference type="PANTHER" id="PTHR24348:SF22">
    <property type="entry name" value="NON-SPECIFIC SERINE_THREONINE PROTEIN KINASE"/>
    <property type="match status" value="1"/>
</dbReference>
<dbReference type="RefSeq" id="XP_040724112.1">
    <property type="nucleotide sequence ID" value="XM_040867273.1"/>
</dbReference>
<protein>
    <recommendedName>
        <fullName evidence="1">non-specific serine/threonine protein kinase</fullName>
        <ecNumber evidence="1">2.7.11.1</ecNumber>
    </recommendedName>
</protein>
<evidence type="ECO:0000256" key="3">
    <source>
        <dbReference type="ARBA" id="ARBA00022741"/>
    </source>
</evidence>
<dbReference type="GO" id="GO:0005776">
    <property type="term" value="C:autophagosome"/>
    <property type="evidence" value="ECO:0007669"/>
    <property type="project" value="TreeGrafter"/>
</dbReference>
<dbReference type="EMBL" id="MCFI01000014">
    <property type="protein sequence ID" value="ORY79978.1"/>
    <property type="molecule type" value="Genomic_DNA"/>
</dbReference>
<evidence type="ECO:0000259" key="7">
    <source>
        <dbReference type="PROSITE" id="PS50011"/>
    </source>
</evidence>
<feature type="non-terminal residue" evidence="8">
    <location>
        <position position="453"/>
    </location>
</feature>
<dbReference type="GO" id="GO:0005829">
    <property type="term" value="C:cytosol"/>
    <property type="evidence" value="ECO:0007669"/>
    <property type="project" value="TreeGrafter"/>
</dbReference>
<proteinExistence type="predicted"/>
<dbReference type="PROSITE" id="PS50011">
    <property type="entry name" value="PROTEIN_KINASE_DOM"/>
    <property type="match status" value="1"/>
</dbReference>
<feature type="compositionally biased region" description="Low complexity" evidence="6">
    <location>
        <begin position="355"/>
        <end position="369"/>
    </location>
</feature>
<sequence>DKKKYTILTTLNAGSYGVVYAARNTRTLQKVAIKQISKQSAGVEQGAELDILTALRKAESRNLTRLLDSFSDQEFHYIVLEFCTLGDLYEVIAADRVPQDTETLRDLVLQLISAVEACHAVGVFHRDIKPENIFLTIESGKVTKNGDGDVVVKLGDFGLATQSTLSTEIGTGSDRYMAPEQFKSDGTGAYSPAACDIWSLGIVILNTLFSRNPWKMPTTDDAIFADFVRDRETLFDHFSDMTRDTFDVVMHALHLDPANRSLTKMKDAVLQVSDWSHADEILSGNISRRASTNLADYEHEGPTAGRAPLRTPSVAATTLLAPNGIKSFPWSTALAGMPVPKEDCRNGLGFAQPASHKPSSSLSGSSWRHFSPKTQHGHMSSIDSGLGTSLATYGAHARDALTPQGRTSRPAMLASSAPTARVRFPSPGQNKEHLKFGTSWADLVDEDEFSDED</sequence>
<dbReference type="GO" id="GO:0016020">
    <property type="term" value="C:membrane"/>
    <property type="evidence" value="ECO:0007669"/>
    <property type="project" value="TreeGrafter"/>
</dbReference>
<evidence type="ECO:0000313" key="9">
    <source>
        <dbReference type="Proteomes" id="UP000193685"/>
    </source>
</evidence>
<comment type="caution">
    <text evidence="8">The sequence shown here is derived from an EMBL/GenBank/DDBJ whole genome shotgun (WGS) entry which is preliminary data.</text>
</comment>
<feature type="region of interest" description="Disordered" evidence="6">
    <location>
        <begin position="345"/>
        <end position="383"/>
    </location>
</feature>
<dbReference type="GO" id="GO:0010506">
    <property type="term" value="P:regulation of autophagy"/>
    <property type="evidence" value="ECO:0007669"/>
    <property type="project" value="InterPro"/>
</dbReference>
<evidence type="ECO:0000256" key="4">
    <source>
        <dbReference type="ARBA" id="ARBA00022777"/>
    </source>
</evidence>